<evidence type="ECO:0000313" key="2">
    <source>
        <dbReference type="Proteomes" id="UP000663836"/>
    </source>
</evidence>
<evidence type="ECO:0000313" key="1">
    <source>
        <dbReference type="EMBL" id="CAF4155890.1"/>
    </source>
</evidence>
<dbReference type="EMBL" id="CAJOBD010010655">
    <property type="protein sequence ID" value="CAF4155890.1"/>
    <property type="molecule type" value="Genomic_DNA"/>
</dbReference>
<proteinExistence type="predicted"/>
<comment type="caution">
    <text evidence="1">The sequence shown here is derived from an EMBL/GenBank/DDBJ whole genome shotgun (WGS) entry which is preliminary data.</text>
</comment>
<dbReference type="AlphaFoldDB" id="A0A819YB72"/>
<gene>
    <name evidence="1" type="ORF">JBS370_LOCUS34232</name>
</gene>
<dbReference type="Proteomes" id="UP000663836">
    <property type="component" value="Unassembled WGS sequence"/>
</dbReference>
<accession>A0A819YB72</accession>
<protein>
    <submittedName>
        <fullName evidence="1">Uncharacterized protein</fullName>
    </submittedName>
</protein>
<reference evidence="1" key="1">
    <citation type="submission" date="2021-02" db="EMBL/GenBank/DDBJ databases">
        <authorList>
            <person name="Nowell W R."/>
        </authorList>
    </citation>
    <scope>NUCLEOTIDE SEQUENCE</scope>
</reference>
<sequence length="222" mass="25841">MGVSQKLDRLARDISFTQSINLLTISSNKDNHSKTNSILDRFCFEILPRIRHNIECFTLDSLSIDRVLSIGNYSKLHKLTLINFQYEEASRLFIDKSSVIHNFKHQISHLTITFNDNTMVEHTEKLCTNIFITIFTLFTNLTHLHFNLNDNCRFVPTSFIDLPFTIRNTTSIVYLNVSVHNFDDCLCLLDGRLSQLHTFIVQVNYIEDTSIIINNTVKYFKL</sequence>
<organism evidence="1 2">
    <name type="scientific">Rotaria sordida</name>
    <dbReference type="NCBI Taxonomy" id="392033"/>
    <lineage>
        <taxon>Eukaryota</taxon>
        <taxon>Metazoa</taxon>
        <taxon>Spiralia</taxon>
        <taxon>Gnathifera</taxon>
        <taxon>Rotifera</taxon>
        <taxon>Eurotatoria</taxon>
        <taxon>Bdelloidea</taxon>
        <taxon>Philodinida</taxon>
        <taxon>Philodinidae</taxon>
        <taxon>Rotaria</taxon>
    </lineage>
</organism>
<dbReference type="SUPFAM" id="SSF52047">
    <property type="entry name" value="RNI-like"/>
    <property type="match status" value="1"/>
</dbReference>
<name>A0A819YB72_9BILA</name>